<dbReference type="SUPFAM" id="SSF46689">
    <property type="entry name" value="Homeodomain-like"/>
    <property type="match status" value="1"/>
</dbReference>
<dbReference type="PRINTS" id="PR00455">
    <property type="entry name" value="HTHTETR"/>
</dbReference>
<keyword evidence="7" id="KW-1185">Reference proteome</keyword>
<feature type="DNA-binding region" description="H-T-H motif" evidence="4">
    <location>
        <begin position="37"/>
        <end position="56"/>
    </location>
</feature>
<evidence type="ECO:0000313" key="7">
    <source>
        <dbReference type="Proteomes" id="UP000009877"/>
    </source>
</evidence>
<dbReference type="FunFam" id="1.10.10.60:FF:000141">
    <property type="entry name" value="TetR family transcriptional regulator"/>
    <property type="match status" value="1"/>
</dbReference>
<protein>
    <submittedName>
        <fullName evidence="6">Transcriptional regulator, TetR family</fullName>
    </submittedName>
</protein>
<keyword evidence="1" id="KW-0805">Transcription regulation</keyword>
<dbReference type="STRING" id="71999.KPaMU14_03530"/>
<dbReference type="SUPFAM" id="SSF48498">
    <property type="entry name" value="Tetracyclin repressor-like, C-terminal domain"/>
    <property type="match status" value="1"/>
</dbReference>
<dbReference type="PROSITE" id="PS50977">
    <property type="entry name" value="HTH_TETR_2"/>
    <property type="match status" value="1"/>
</dbReference>
<evidence type="ECO:0000256" key="1">
    <source>
        <dbReference type="ARBA" id="ARBA00023015"/>
    </source>
</evidence>
<dbReference type="PANTHER" id="PTHR30055:SF160">
    <property type="entry name" value="TRANSCRIPTIONAL REGULATORY PROTEIN (PROBABLY ASNC-FAMILY)-RELATED"/>
    <property type="match status" value="1"/>
</dbReference>
<dbReference type="PANTHER" id="PTHR30055">
    <property type="entry name" value="HTH-TYPE TRANSCRIPTIONAL REGULATOR RUTR"/>
    <property type="match status" value="1"/>
</dbReference>
<evidence type="ECO:0000256" key="4">
    <source>
        <dbReference type="PROSITE-ProRule" id="PRU00335"/>
    </source>
</evidence>
<gene>
    <name evidence="6" type="ORF">C884_01672</name>
</gene>
<dbReference type="AlphaFoldDB" id="M2WAP9"/>
<organism evidence="6 7">
    <name type="scientific">Kocuria palustris PEL</name>
    <dbReference type="NCBI Taxonomy" id="1236550"/>
    <lineage>
        <taxon>Bacteria</taxon>
        <taxon>Bacillati</taxon>
        <taxon>Actinomycetota</taxon>
        <taxon>Actinomycetes</taxon>
        <taxon>Micrococcales</taxon>
        <taxon>Micrococcaceae</taxon>
        <taxon>Kocuria</taxon>
    </lineage>
</organism>
<name>M2WAP9_9MICC</name>
<keyword evidence="2 4" id="KW-0238">DNA-binding</keyword>
<dbReference type="InterPro" id="IPR001647">
    <property type="entry name" value="HTH_TetR"/>
</dbReference>
<reference evidence="6 7" key="1">
    <citation type="journal article" date="2014" name="Genome Announc.">
        <title>Draft Genome Sequence of Kocuria palustris PEL.</title>
        <authorList>
            <person name="Sharma G."/>
            <person name="Khatri I."/>
            <person name="Subramanian S."/>
        </authorList>
    </citation>
    <scope>NUCLEOTIDE SEQUENCE [LARGE SCALE GENOMIC DNA]</scope>
    <source>
        <strain evidence="6 7">PEL</strain>
    </source>
</reference>
<dbReference type="Proteomes" id="UP000009877">
    <property type="component" value="Unassembled WGS sequence"/>
</dbReference>
<dbReference type="GO" id="GO:0045892">
    <property type="term" value="P:negative regulation of DNA-templated transcription"/>
    <property type="evidence" value="ECO:0007669"/>
    <property type="project" value="UniProtKB-ARBA"/>
</dbReference>
<dbReference type="PROSITE" id="PS01081">
    <property type="entry name" value="HTH_TETR_1"/>
    <property type="match status" value="1"/>
</dbReference>
<dbReference type="Pfam" id="PF00440">
    <property type="entry name" value="TetR_N"/>
    <property type="match status" value="1"/>
</dbReference>
<evidence type="ECO:0000313" key="6">
    <source>
        <dbReference type="EMBL" id="EME35537.1"/>
    </source>
</evidence>
<evidence type="ECO:0000259" key="5">
    <source>
        <dbReference type="PROSITE" id="PS50977"/>
    </source>
</evidence>
<accession>M2WAP9</accession>
<dbReference type="EMBL" id="ANHZ02000032">
    <property type="protein sequence ID" value="EME35537.1"/>
    <property type="molecule type" value="Genomic_DNA"/>
</dbReference>
<evidence type="ECO:0000256" key="2">
    <source>
        <dbReference type="ARBA" id="ARBA00023125"/>
    </source>
</evidence>
<comment type="caution">
    <text evidence="6">The sequence shown here is derived from an EMBL/GenBank/DDBJ whole genome shotgun (WGS) entry which is preliminary data.</text>
</comment>
<sequence length="210" mass="23744">MPTPRPRTTRLPKEQRRRQLLQVALTVFSERGYHGASMEEIADAAGVSKPVLYQHFPGKHELYLALVEHSLERLGGDLLQALQGAQAREGITVNRARVEEMLRVYFDFVDYDPQSYKLIFESDLMADPQIGERFEDFHMRVAEGVGSVLGPNTGMSQDAAVMLSRSLTDMVQTGAGYWSRHRDLISREEAQLLVLRLAWGGIGVLDEDWK</sequence>
<feature type="domain" description="HTH tetR-type" evidence="5">
    <location>
        <begin position="14"/>
        <end position="74"/>
    </location>
</feature>
<dbReference type="GO" id="GO:0000976">
    <property type="term" value="F:transcription cis-regulatory region binding"/>
    <property type="evidence" value="ECO:0007669"/>
    <property type="project" value="TreeGrafter"/>
</dbReference>
<dbReference type="InterPro" id="IPR023772">
    <property type="entry name" value="DNA-bd_HTH_TetR-type_CS"/>
</dbReference>
<dbReference type="InterPro" id="IPR009057">
    <property type="entry name" value="Homeodomain-like_sf"/>
</dbReference>
<evidence type="ECO:0000256" key="3">
    <source>
        <dbReference type="ARBA" id="ARBA00023163"/>
    </source>
</evidence>
<dbReference type="InterPro" id="IPR050109">
    <property type="entry name" value="HTH-type_TetR-like_transc_reg"/>
</dbReference>
<dbReference type="GO" id="GO:0003700">
    <property type="term" value="F:DNA-binding transcription factor activity"/>
    <property type="evidence" value="ECO:0007669"/>
    <property type="project" value="TreeGrafter"/>
</dbReference>
<dbReference type="RefSeq" id="WP_006215769.1">
    <property type="nucleotide sequence ID" value="NZ_ANHZ02000032.1"/>
</dbReference>
<dbReference type="Gene3D" id="1.10.357.10">
    <property type="entry name" value="Tetracycline Repressor, domain 2"/>
    <property type="match status" value="1"/>
</dbReference>
<keyword evidence="3" id="KW-0804">Transcription</keyword>
<proteinExistence type="predicted"/>
<dbReference type="InterPro" id="IPR036271">
    <property type="entry name" value="Tet_transcr_reg_TetR-rel_C_sf"/>
</dbReference>